<keyword evidence="2 4" id="KW-0560">Oxidoreductase</keyword>
<protein>
    <submittedName>
        <fullName evidence="7">Glyoxylate reductase</fullName>
    </submittedName>
</protein>
<dbReference type="PANTHER" id="PTHR10996:SF283">
    <property type="entry name" value="GLYOXYLATE_HYDROXYPYRUVATE REDUCTASE B"/>
    <property type="match status" value="1"/>
</dbReference>
<organism evidence="7 8">
    <name type="scientific">Desulfacinum hydrothermale DSM 13146</name>
    <dbReference type="NCBI Taxonomy" id="1121390"/>
    <lineage>
        <taxon>Bacteria</taxon>
        <taxon>Pseudomonadati</taxon>
        <taxon>Thermodesulfobacteriota</taxon>
        <taxon>Syntrophobacteria</taxon>
        <taxon>Syntrophobacterales</taxon>
        <taxon>Syntrophobacteraceae</taxon>
        <taxon>Desulfacinum</taxon>
    </lineage>
</organism>
<dbReference type="InterPro" id="IPR006139">
    <property type="entry name" value="D-isomer_2_OHA_DH_cat_dom"/>
</dbReference>
<dbReference type="CDD" id="cd05301">
    <property type="entry name" value="GDH"/>
    <property type="match status" value="1"/>
</dbReference>
<dbReference type="PROSITE" id="PS00670">
    <property type="entry name" value="D_2_HYDROXYACID_DH_2"/>
    <property type="match status" value="1"/>
</dbReference>
<dbReference type="EMBL" id="FWXF01000011">
    <property type="protein sequence ID" value="SMC25008.1"/>
    <property type="molecule type" value="Genomic_DNA"/>
</dbReference>
<dbReference type="InterPro" id="IPR036291">
    <property type="entry name" value="NAD(P)-bd_dom_sf"/>
</dbReference>
<dbReference type="AlphaFoldDB" id="A0A1W1XND1"/>
<dbReference type="Proteomes" id="UP000192783">
    <property type="component" value="Unassembled WGS sequence"/>
</dbReference>
<evidence type="ECO:0000259" key="6">
    <source>
        <dbReference type="Pfam" id="PF02826"/>
    </source>
</evidence>
<dbReference type="GO" id="GO:0051287">
    <property type="term" value="F:NAD binding"/>
    <property type="evidence" value="ECO:0007669"/>
    <property type="project" value="InterPro"/>
</dbReference>
<name>A0A1W1XND1_9BACT</name>
<dbReference type="InterPro" id="IPR006140">
    <property type="entry name" value="D-isomer_DH_NAD-bd"/>
</dbReference>
<keyword evidence="8" id="KW-1185">Reference proteome</keyword>
<dbReference type="Gene3D" id="3.40.50.720">
    <property type="entry name" value="NAD(P)-binding Rossmann-like Domain"/>
    <property type="match status" value="2"/>
</dbReference>
<feature type="domain" description="D-isomer specific 2-hydroxyacid dehydrogenase catalytic" evidence="5">
    <location>
        <begin position="3"/>
        <end position="317"/>
    </location>
</feature>
<evidence type="ECO:0000256" key="4">
    <source>
        <dbReference type="RuleBase" id="RU003719"/>
    </source>
</evidence>
<evidence type="ECO:0000256" key="2">
    <source>
        <dbReference type="ARBA" id="ARBA00023002"/>
    </source>
</evidence>
<feature type="domain" description="D-isomer specific 2-hydroxyacid dehydrogenase NAD-binding" evidence="6">
    <location>
        <begin position="108"/>
        <end position="286"/>
    </location>
</feature>
<evidence type="ECO:0000313" key="8">
    <source>
        <dbReference type="Proteomes" id="UP000192783"/>
    </source>
</evidence>
<evidence type="ECO:0000259" key="5">
    <source>
        <dbReference type="Pfam" id="PF00389"/>
    </source>
</evidence>
<dbReference type="InterPro" id="IPR029753">
    <property type="entry name" value="D-isomer_DH_CS"/>
</dbReference>
<sequence>MKVLVTARLPEAVVGKIREAGHEVDMHLHMAPLERDQLLNRMEGVAGLLSTITDRIDGEVFDRAPGLRVVANYGVGFDHIDVAEATRRGILVTNTPGVLTDATADLTFALILAVARRVVEGDHRTRSGKFQFWAPLHFLGTEVSGKTLGIVGLGRIGRAVARRARGFDMQVLYTARKPLGRDEEERLGVRFAPLDQLLARSDFVSLHVPLTPETHHLIGARELSLMKPFAYLINTARGPVVDETALLEALRQRRIGGAGLDVYENEPQLTPGLADLQNVVLLPHVGSATVETRTRMAQMAVENLLAGLSGHRPPHGLNWEAVQGKRGKGR</sequence>
<dbReference type="STRING" id="1121390.SAMN02746041_02181"/>
<dbReference type="InterPro" id="IPR050223">
    <property type="entry name" value="D-isomer_2-hydroxyacid_DH"/>
</dbReference>
<dbReference type="GO" id="GO:0016618">
    <property type="term" value="F:hydroxypyruvate reductase [NAD(P)H] activity"/>
    <property type="evidence" value="ECO:0007669"/>
    <property type="project" value="TreeGrafter"/>
</dbReference>
<dbReference type="SUPFAM" id="SSF51735">
    <property type="entry name" value="NAD(P)-binding Rossmann-fold domains"/>
    <property type="match status" value="1"/>
</dbReference>
<reference evidence="7 8" key="1">
    <citation type="submission" date="2017-04" db="EMBL/GenBank/DDBJ databases">
        <authorList>
            <person name="Afonso C.L."/>
            <person name="Miller P.J."/>
            <person name="Scott M.A."/>
            <person name="Spackman E."/>
            <person name="Goraichik I."/>
            <person name="Dimitrov K.M."/>
            <person name="Suarez D.L."/>
            <person name="Swayne D.E."/>
        </authorList>
    </citation>
    <scope>NUCLEOTIDE SEQUENCE [LARGE SCALE GENOMIC DNA]</scope>
    <source>
        <strain evidence="7 8">DSM 13146</strain>
    </source>
</reference>
<dbReference type="Pfam" id="PF00389">
    <property type="entry name" value="2-Hacid_dh"/>
    <property type="match status" value="1"/>
</dbReference>
<evidence type="ECO:0000256" key="3">
    <source>
        <dbReference type="ARBA" id="ARBA00023027"/>
    </source>
</evidence>
<dbReference type="GO" id="GO:0005829">
    <property type="term" value="C:cytosol"/>
    <property type="evidence" value="ECO:0007669"/>
    <property type="project" value="TreeGrafter"/>
</dbReference>
<comment type="similarity">
    <text evidence="1 4">Belongs to the D-isomer specific 2-hydroxyacid dehydrogenase family.</text>
</comment>
<dbReference type="Pfam" id="PF02826">
    <property type="entry name" value="2-Hacid_dh_C"/>
    <property type="match status" value="1"/>
</dbReference>
<dbReference type="OrthoDB" id="9793626at2"/>
<dbReference type="GO" id="GO:0030267">
    <property type="term" value="F:glyoxylate reductase (NADPH) activity"/>
    <property type="evidence" value="ECO:0007669"/>
    <property type="project" value="TreeGrafter"/>
</dbReference>
<dbReference type="FunFam" id="3.40.50.720:FF:000203">
    <property type="entry name" value="D-3-phosphoglycerate dehydrogenase (SerA)"/>
    <property type="match status" value="1"/>
</dbReference>
<keyword evidence="3" id="KW-0520">NAD</keyword>
<dbReference type="PANTHER" id="PTHR10996">
    <property type="entry name" value="2-HYDROXYACID DEHYDROGENASE-RELATED"/>
    <property type="match status" value="1"/>
</dbReference>
<proteinExistence type="inferred from homology"/>
<evidence type="ECO:0000313" key="7">
    <source>
        <dbReference type="EMBL" id="SMC25008.1"/>
    </source>
</evidence>
<gene>
    <name evidence="7" type="ORF">SAMN02746041_02181</name>
</gene>
<dbReference type="SUPFAM" id="SSF52283">
    <property type="entry name" value="Formate/glycerate dehydrogenase catalytic domain-like"/>
    <property type="match status" value="1"/>
</dbReference>
<evidence type="ECO:0000256" key="1">
    <source>
        <dbReference type="ARBA" id="ARBA00005854"/>
    </source>
</evidence>
<dbReference type="RefSeq" id="WP_084057910.1">
    <property type="nucleotide sequence ID" value="NZ_FWXF01000011.1"/>
</dbReference>
<accession>A0A1W1XND1</accession>